<protein>
    <submittedName>
        <fullName evidence="2">Uncharacterized protein</fullName>
    </submittedName>
</protein>
<dbReference type="AlphaFoldDB" id="A0A251SHG1"/>
<sequence length="77" mass="8785">MLNSHIPDEGEEAEGPRNQGDNMFRKIRLTPLYDNKPFIGNKSQPKVKEDGSEESLDWKFSQVFGECTVGEEVQEAR</sequence>
<organism evidence="2 3">
    <name type="scientific">Helianthus annuus</name>
    <name type="common">Common sunflower</name>
    <dbReference type="NCBI Taxonomy" id="4232"/>
    <lineage>
        <taxon>Eukaryota</taxon>
        <taxon>Viridiplantae</taxon>
        <taxon>Streptophyta</taxon>
        <taxon>Embryophyta</taxon>
        <taxon>Tracheophyta</taxon>
        <taxon>Spermatophyta</taxon>
        <taxon>Magnoliopsida</taxon>
        <taxon>eudicotyledons</taxon>
        <taxon>Gunneridae</taxon>
        <taxon>Pentapetalae</taxon>
        <taxon>asterids</taxon>
        <taxon>campanulids</taxon>
        <taxon>Asterales</taxon>
        <taxon>Asteraceae</taxon>
        <taxon>Asteroideae</taxon>
        <taxon>Heliantheae alliance</taxon>
        <taxon>Heliantheae</taxon>
        <taxon>Helianthus</taxon>
    </lineage>
</organism>
<feature type="region of interest" description="Disordered" evidence="1">
    <location>
        <begin position="35"/>
        <end position="54"/>
    </location>
</feature>
<gene>
    <name evidence="2" type="ORF">HannXRQ_Chr14g0443771</name>
</gene>
<evidence type="ECO:0000313" key="2">
    <source>
        <dbReference type="EMBL" id="OTF98267.1"/>
    </source>
</evidence>
<proteinExistence type="predicted"/>
<accession>A0A251SHG1</accession>
<dbReference type="Proteomes" id="UP000215914">
    <property type="component" value="Chromosome 14"/>
</dbReference>
<feature type="region of interest" description="Disordered" evidence="1">
    <location>
        <begin position="1"/>
        <end position="22"/>
    </location>
</feature>
<keyword evidence="3" id="KW-1185">Reference proteome</keyword>
<reference evidence="3" key="1">
    <citation type="journal article" date="2017" name="Nature">
        <title>The sunflower genome provides insights into oil metabolism, flowering and Asterid evolution.</title>
        <authorList>
            <person name="Badouin H."/>
            <person name="Gouzy J."/>
            <person name="Grassa C.J."/>
            <person name="Murat F."/>
            <person name="Staton S.E."/>
            <person name="Cottret L."/>
            <person name="Lelandais-Briere C."/>
            <person name="Owens G.L."/>
            <person name="Carrere S."/>
            <person name="Mayjonade B."/>
            <person name="Legrand L."/>
            <person name="Gill N."/>
            <person name="Kane N.C."/>
            <person name="Bowers J.E."/>
            <person name="Hubner S."/>
            <person name="Bellec A."/>
            <person name="Berard A."/>
            <person name="Berges H."/>
            <person name="Blanchet N."/>
            <person name="Boniface M.C."/>
            <person name="Brunel D."/>
            <person name="Catrice O."/>
            <person name="Chaidir N."/>
            <person name="Claudel C."/>
            <person name="Donnadieu C."/>
            <person name="Faraut T."/>
            <person name="Fievet G."/>
            <person name="Helmstetter N."/>
            <person name="King M."/>
            <person name="Knapp S.J."/>
            <person name="Lai Z."/>
            <person name="Le Paslier M.C."/>
            <person name="Lippi Y."/>
            <person name="Lorenzon L."/>
            <person name="Mandel J.R."/>
            <person name="Marage G."/>
            <person name="Marchand G."/>
            <person name="Marquand E."/>
            <person name="Bret-Mestries E."/>
            <person name="Morien E."/>
            <person name="Nambeesan S."/>
            <person name="Nguyen T."/>
            <person name="Pegot-Espagnet P."/>
            <person name="Pouilly N."/>
            <person name="Raftis F."/>
            <person name="Sallet E."/>
            <person name="Schiex T."/>
            <person name="Thomas J."/>
            <person name="Vandecasteele C."/>
            <person name="Vares D."/>
            <person name="Vear F."/>
            <person name="Vautrin S."/>
            <person name="Crespi M."/>
            <person name="Mangin B."/>
            <person name="Burke J.M."/>
            <person name="Salse J."/>
            <person name="Munos S."/>
            <person name="Vincourt P."/>
            <person name="Rieseberg L.H."/>
            <person name="Langlade N.B."/>
        </authorList>
    </citation>
    <scope>NUCLEOTIDE SEQUENCE [LARGE SCALE GENOMIC DNA]</scope>
    <source>
        <strain evidence="3">cv. SF193</strain>
    </source>
</reference>
<name>A0A251SHG1_HELAN</name>
<evidence type="ECO:0000256" key="1">
    <source>
        <dbReference type="SAM" id="MobiDB-lite"/>
    </source>
</evidence>
<evidence type="ECO:0000313" key="3">
    <source>
        <dbReference type="Proteomes" id="UP000215914"/>
    </source>
</evidence>
<dbReference type="EMBL" id="CM007903">
    <property type="protein sequence ID" value="OTF98267.1"/>
    <property type="molecule type" value="Genomic_DNA"/>
</dbReference>
<dbReference type="InParanoid" id="A0A251SHG1"/>